<dbReference type="SUPFAM" id="SSF51735">
    <property type="entry name" value="NAD(P)-binding Rossmann-fold domains"/>
    <property type="match status" value="1"/>
</dbReference>
<dbReference type="InterPro" id="IPR008030">
    <property type="entry name" value="NmrA-like"/>
</dbReference>
<accession>A0A8H7VYA5</accession>
<evidence type="ECO:0000256" key="1">
    <source>
        <dbReference type="ARBA" id="ARBA00006328"/>
    </source>
</evidence>
<evidence type="ECO:0000259" key="3">
    <source>
        <dbReference type="Pfam" id="PF05368"/>
    </source>
</evidence>
<reference evidence="4" key="1">
    <citation type="submission" date="2021-01" db="EMBL/GenBank/DDBJ databases">
        <title>Metabolic potential, ecology and presence of endohyphal bacteria is reflected in genomic diversity of Mucoromycotina.</title>
        <authorList>
            <person name="Muszewska A."/>
            <person name="Okrasinska A."/>
            <person name="Steczkiewicz K."/>
            <person name="Drgas O."/>
            <person name="Orlowska M."/>
            <person name="Perlinska-Lenart U."/>
            <person name="Aleksandrzak-Piekarczyk T."/>
            <person name="Szatraj K."/>
            <person name="Zielenkiewicz U."/>
            <person name="Pilsyk S."/>
            <person name="Malc E."/>
            <person name="Mieczkowski P."/>
            <person name="Kruszewska J.S."/>
            <person name="Biernat P."/>
            <person name="Pawlowska J."/>
        </authorList>
    </citation>
    <scope>NUCLEOTIDE SEQUENCE</scope>
    <source>
        <strain evidence="4">WA0000018081</strain>
    </source>
</reference>
<dbReference type="InterPro" id="IPR036291">
    <property type="entry name" value="NAD(P)-bd_dom_sf"/>
</dbReference>
<keyword evidence="5" id="KW-1185">Reference proteome</keyword>
<dbReference type="Gene3D" id="3.40.50.720">
    <property type="entry name" value="NAD(P)-binding Rossmann-like Domain"/>
    <property type="match status" value="1"/>
</dbReference>
<dbReference type="InterPro" id="IPR051164">
    <property type="entry name" value="NmrA-like_oxidored"/>
</dbReference>
<feature type="domain" description="NmrA-like" evidence="3">
    <location>
        <begin position="8"/>
        <end position="278"/>
    </location>
</feature>
<dbReference type="Proteomes" id="UP000613177">
    <property type="component" value="Unassembled WGS sequence"/>
</dbReference>
<keyword evidence="2" id="KW-0521">NADP</keyword>
<dbReference type="OrthoDB" id="9997102at2759"/>
<organism evidence="4 5">
    <name type="scientific">Thamnidium elegans</name>
    <dbReference type="NCBI Taxonomy" id="101142"/>
    <lineage>
        <taxon>Eukaryota</taxon>
        <taxon>Fungi</taxon>
        <taxon>Fungi incertae sedis</taxon>
        <taxon>Mucoromycota</taxon>
        <taxon>Mucoromycotina</taxon>
        <taxon>Mucoromycetes</taxon>
        <taxon>Mucorales</taxon>
        <taxon>Mucorineae</taxon>
        <taxon>Mucoraceae</taxon>
        <taxon>Thamnidium</taxon>
    </lineage>
</organism>
<dbReference type="PANTHER" id="PTHR42748:SF22">
    <property type="entry name" value="NMRA-LIKE DOMAIN-CONTAINING PROTEIN"/>
    <property type="match status" value="1"/>
</dbReference>
<dbReference type="EMBL" id="JAEPRE010000003">
    <property type="protein sequence ID" value="KAG2237785.1"/>
    <property type="molecule type" value="Genomic_DNA"/>
</dbReference>
<evidence type="ECO:0000256" key="2">
    <source>
        <dbReference type="ARBA" id="ARBA00022857"/>
    </source>
</evidence>
<evidence type="ECO:0000313" key="5">
    <source>
        <dbReference type="Proteomes" id="UP000613177"/>
    </source>
</evidence>
<dbReference type="Gene3D" id="3.90.25.10">
    <property type="entry name" value="UDP-galactose 4-epimerase, domain 1"/>
    <property type="match status" value="1"/>
</dbReference>
<sequence length="340" mass="37912">MSTSATGKGSIFVSGTDGDKGVTIVQQLLQFPQQYKHLSPQVIYAGLPDDTTPRAKSLQGLGANVVAFDIFNDHTAAVNALTGVTKLCLLIDPLSERLQKSRAYHYGKAFIDAAKEANVEHVIFLTPFTPLDAISNNEPTEKVKYDSYRSQFMLIESYLHTQFNTNQITLLRYPGVLHQHLLVFGKYIAQHNAFPLPNQQMEITVESCNMIDIARATACVAHSPTLRHSKNSYKISSPQLLTFEEVSERVLSGLDRENTVNLMDVDTLQKIIGESIGNDDHAVFLLEMWGLQQKLKGRRLEITRDLELLTGQSGKTLNEFLKEDGVRDAFLSHIILPKVA</sequence>
<dbReference type="GO" id="GO:0005634">
    <property type="term" value="C:nucleus"/>
    <property type="evidence" value="ECO:0007669"/>
    <property type="project" value="TreeGrafter"/>
</dbReference>
<gene>
    <name evidence="4" type="ORF">INT48_009724</name>
</gene>
<dbReference type="AlphaFoldDB" id="A0A8H7VYA5"/>
<name>A0A8H7VYA5_9FUNG</name>
<evidence type="ECO:0000313" key="4">
    <source>
        <dbReference type="EMBL" id="KAG2237785.1"/>
    </source>
</evidence>
<comment type="caution">
    <text evidence="4">The sequence shown here is derived from an EMBL/GenBank/DDBJ whole genome shotgun (WGS) entry which is preliminary data.</text>
</comment>
<proteinExistence type="inferred from homology"/>
<protein>
    <recommendedName>
        <fullName evidence="3">NmrA-like domain-containing protein</fullName>
    </recommendedName>
</protein>
<dbReference type="Pfam" id="PF05368">
    <property type="entry name" value="NmrA"/>
    <property type="match status" value="1"/>
</dbReference>
<comment type="similarity">
    <text evidence="1">Belongs to the NmrA-type oxidoreductase family.</text>
</comment>
<dbReference type="PANTHER" id="PTHR42748">
    <property type="entry name" value="NITROGEN METABOLITE REPRESSION PROTEIN NMRA FAMILY MEMBER"/>
    <property type="match status" value="1"/>
</dbReference>